<protein>
    <submittedName>
        <fullName evidence="1">Uncharacterized protein</fullName>
    </submittedName>
</protein>
<dbReference type="OrthoDB" id="5875265at2"/>
<dbReference type="Proteomes" id="UP000030451">
    <property type="component" value="Unassembled WGS sequence"/>
</dbReference>
<evidence type="ECO:0000313" key="2">
    <source>
        <dbReference type="Proteomes" id="UP000030451"/>
    </source>
</evidence>
<dbReference type="AlphaFoldDB" id="A0A0A5HWC5"/>
<comment type="caution">
    <text evidence="1">The sequence shown here is derived from an EMBL/GenBank/DDBJ whole genome shotgun (WGS) entry which is preliminary data.</text>
</comment>
<name>A0A0A5HWC5_PHOS4</name>
<gene>
    <name evidence="1" type="ORF">NM06_02820</name>
</gene>
<evidence type="ECO:0000313" key="1">
    <source>
        <dbReference type="EMBL" id="KGY09867.1"/>
    </source>
</evidence>
<proteinExistence type="predicted"/>
<sequence length="104" mass="11636">MILTGELKKVGTIVGSLVDIVKKHGVELNSESMYYISKTFKEKVIPCSRNVHYYLTLSNDVGEILITKIVHASNSIDIGFKDIYGNKLANATITDKGELKEYRL</sequence>
<accession>A0A0A5HWC5</accession>
<organism evidence="1 2">
    <name type="scientific">Photobacterium sp. (strain ATCC 43367)</name>
    <dbReference type="NCBI Taxonomy" id="379097"/>
    <lineage>
        <taxon>Bacteria</taxon>
        <taxon>Pseudomonadati</taxon>
        <taxon>Pseudomonadota</taxon>
        <taxon>Gammaproteobacteria</taxon>
        <taxon>Vibrionales</taxon>
        <taxon>Vibrionaceae</taxon>
        <taxon>Vibrio</taxon>
        <taxon>Vibrio oreintalis group</taxon>
    </lineage>
</organism>
<dbReference type="EMBL" id="JRWP01000004">
    <property type="protein sequence ID" value="KGY09867.1"/>
    <property type="molecule type" value="Genomic_DNA"/>
</dbReference>
<reference evidence="1 2" key="1">
    <citation type="submission" date="2014-10" db="EMBL/GenBank/DDBJ databases">
        <title>Genome sequencing of Vibrio sinaloensis T08.</title>
        <authorList>
            <person name="Chan K.-G."/>
            <person name="Mohamad N.I."/>
        </authorList>
    </citation>
    <scope>NUCLEOTIDE SEQUENCE [LARGE SCALE GENOMIC DNA]</scope>
    <source>
        <strain evidence="1 2">T08</strain>
    </source>
</reference>